<feature type="compositionally biased region" description="Polar residues" evidence="1">
    <location>
        <begin position="194"/>
        <end position="205"/>
    </location>
</feature>
<feature type="compositionally biased region" description="Basic and acidic residues" evidence="1">
    <location>
        <begin position="48"/>
        <end position="66"/>
    </location>
</feature>
<evidence type="ECO:0000313" key="3">
    <source>
        <dbReference type="Proteomes" id="UP001497392"/>
    </source>
</evidence>
<reference evidence="2 3" key="1">
    <citation type="submission" date="2024-06" db="EMBL/GenBank/DDBJ databases">
        <authorList>
            <person name="Kraege A."/>
            <person name="Thomma B."/>
        </authorList>
    </citation>
    <scope>NUCLEOTIDE SEQUENCE [LARGE SCALE GENOMIC DNA]</scope>
</reference>
<sequence>MPARRKETAASEVFIKDEAATLDAPIDARAARRATREQKGKNIAKSKILKEKNKDVSAKARPDHATSGKVTNKVENSVEAELAAVNNGLAANTDDKKQASVKAGHDAPGPSAKVAKKAENSIEAELAAGDQGPSSVSAAAPAETIGDELKSLLAEHLEAIDNKLAEHLNAIDNKIAPVVEELKAMKAGKIASPGSVTQKSSTSKKLPSLDTHVTAELDGFYDDDGGALPATPDAANKAPAPGRGVLEVDE</sequence>
<feature type="region of interest" description="Disordered" evidence="1">
    <location>
        <begin position="223"/>
        <end position="250"/>
    </location>
</feature>
<dbReference type="EMBL" id="CAXHTA020000009">
    <property type="protein sequence ID" value="CAL5223642.1"/>
    <property type="molecule type" value="Genomic_DNA"/>
</dbReference>
<dbReference type="Proteomes" id="UP001497392">
    <property type="component" value="Unassembled WGS sequence"/>
</dbReference>
<feature type="region of interest" description="Disordered" evidence="1">
    <location>
        <begin position="87"/>
        <end position="119"/>
    </location>
</feature>
<keyword evidence="3" id="KW-1185">Reference proteome</keyword>
<proteinExistence type="predicted"/>
<evidence type="ECO:0000256" key="1">
    <source>
        <dbReference type="SAM" id="MobiDB-lite"/>
    </source>
</evidence>
<accession>A0ABP1FZU6</accession>
<comment type="caution">
    <text evidence="2">The sequence shown here is derived from an EMBL/GenBank/DDBJ whole genome shotgun (WGS) entry which is preliminary data.</text>
</comment>
<protein>
    <submittedName>
        <fullName evidence="2">G6186 protein</fullName>
    </submittedName>
</protein>
<gene>
    <name evidence="2" type="primary">g6186</name>
    <name evidence="2" type="ORF">VP750_LOCUS5301</name>
</gene>
<feature type="region of interest" description="Disordered" evidence="1">
    <location>
        <begin position="30"/>
        <end position="74"/>
    </location>
</feature>
<evidence type="ECO:0000313" key="2">
    <source>
        <dbReference type="EMBL" id="CAL5223642.1"/>
    </source>
</evidence>
<name>A0ABP1FZU6_9CHLO</name>
<feature type="region of interest" description="Disordered" evidence="1">
    <location>
        <begin position="189"/>
        <end position="209"/>
    </location>
</feature>
<organism evidence="2 3">
    <name type="scientific">Coccomyxa viridis</name>
    <dbReference type="NCBI Taxonomy" id="1274662"/>
    <lineage>
        <taxon>Eukaryota</taxon>
        <taxon>Viridiplantae</taxon>
        <taxon>Chlorophyta</taxon>
        <taxon>core chlorophytes</taxon>
        <taxon>Trebouxiophyceae</taxon>
        <taxon>Trebouxiophyceae incertae sedis</taxon>
        <taxon>Coccomyxaceae</taxon>
        <taxon>Coccomyxa</taxon>
    </lineage>
</organism>